<evidence type="ECO:0008006" key="18">
    <source>
        <dbReference type="Google" id="ProtNLM"/>
    </source>
</evidence>
<keyword evidence="5" id="KW-1134">Transmembrane beta strand</keyword>
<dbReference type="InterPro" id="IPR008635">
    <property type="entry name" value="Coiled_stalk_dom"/>
</dbReference>
<evidence type="ECO:0000256" key="3">
    <source>
        <dbReference type="ARBA" id="ARBA00005848"/>
    </source>
</evidence>
<feature type="domain" description="Trimeric autotransporter adhesin YadA-like stalk" evidence="15">
    <location>
        <begin position="624"/>
        <end position="660"/>
    </location>
</feature>
<dbReference type="Gene3D" id="2.60.40.4050">
    <property type="match status" value="1"/>
</dbReference>
<dbReference type="SUPFAM" id="SSF101967">
    <property type="entry name" value="Adhesin YadA, collagen-binding domain"/>
    <property type="match status" value="4"/>
</dbReference>
<keyword evidence="4" id="KW-0813">Transport</keyword>
<dbReference type="InterPro" id="IPR045584">
    <property type="entry name" value="Pilin-like"/>
</dbReference>
<feature type="domain" description="Trimeric autotransporter adhesin YadA-like head" evidence="14">
    <location>
        <begin position="267"/>
        <end position="293"/>
    </location>
</feature>
<reference evidence="16 17" key="1">
    <citation type="submission" date="2019-06" db="EMBL/GenBank/DDBJ databases">
        <title>A complete genome sequence for Luteibacter pinisoli MAH-14.</title>
        <authorList>
            <person name="Baltrus D.A."/>
        </authorList>
    </citation>
    <scope>NUCLEOTIDE SEQUENCE [LARGE SCALE GENOMIC DNA]</scope>
    <source>
        <strain evidence="16 17">MAH-14</strain>
    </source>
</reference>
<feature type="domain" description="Trimeric autotransporter adhesin YadA-like head" evidence="14">
    <location>
        <begin position="232"/>
        <end position="252"/>
    </location>
</feature>
<feature type="domain" description="Trimeric autotransporter adhesin YadA-like head" evidence="14">
    <location>
        <begin position="553"/>
        <end position="577"/>
    </location>
</feature>
<dbReference type="OrthoDB" id="5927262at2"/>
<evidence type="ECO:0000256" key="6">
    <source>
        <dbReference type="ARBA" id="ARBA00022692"/>
    </source>
</evidence>
<dbReference type="Gene3D" id="3.30.1300.30">
    <property type="entry name" value="GSPII I/J protein-like"/>
    <property type="match status" value="1"/>
</dbReference>
<feature type="domain" description="Trimeric autotransporter adhesin YadA-like head" evidence="14">
    <location>
        <begin position="73"/>
        <end position="88"/>
    </location>
</feature>
<keyword evidence="8" id="KW-0653">Protein transport</keyword>
<dbReference type="Gene3D" id="6.10.250.2040">
    <property type="match status" value="1"/>
</dbReference>
<dbReference type="PROSITE" id="PS51257">
    <property type="entry name" value="PROKAR_LIPOPROTEIN"/>
    <property type="match status" value="1"/>
</dbReference>
<feature type="domain" description="Trimeric autotransporter adhesin YadA-like head" evidence="14">
    <location>
        <begin position="90"/>
        <end position="116"/>
    </location>
</feature>
<evidence type="ECO:0000256" key="12">
    <source>
        <dbReference type="SAM" id="SignalP"/>
    </source>
</evidence>
<dbReference type="EMBL" id="CP041046">
    <property type="protein sequence ID" value="QDE40057.1"/>
    <property type="molecule type" value="Genomic_DNA"/>
</dbReference>
<comment type="subcellular location">
    <subcellularLocation>
        <location evidence="2">Cell outer membrane</location>
    </subcellularLocation>
    <subcellularLocation>
        <location evidence="1">Cell surface</location>
    </subcellularLocation>
</comment>
<feature type="domain" description="Trimeric autotransporter adhesin YadA-like stalk" evidence="15">
    <location>
        <begin position="413"/>
        <end position="448"/>
    </location>
</feature>
<dbReference type="KEGG" id="lpy:FIV34_12940"/>
<keyword evidence="6" id="KW-0812">Transmembrane</keyword>
<feature type="domain" description="Trimeric autotransporter adhesin YadA-like head" evidence="14">
    <location>
        <begin position="594"/>
        <end position="618"/>
    </location>
</feature>
<dbReference type="RefSeq" id="WP_139983402.1">
    <property type="nucleotide sequence ID" value="NZ_CP041046.1"/>
</dbReference>
<keyword evidence="9" id="KW-0472">Membrane</keyword>
<feature type="domain" description="Trimeric autotransporter adhesin YadA-like head" evidence="14">
    <location>
        <begin position="341"/>
        <end position="367"/>
    </location>
</feature>
<name>A0A4Y5Z4F3_9GAMM</name>
<feature type="domain" description="Trimeric autotransporter adhesin YadA-like head" evidence="14">
    <location>
        <begin position="315"/>
        <end position="333"/>
    </location>
</feature>
<feature type="chain" id="PRO_5021488176" description="Adhesin" evidence="12">
    <location>
        <begin position="35"/>
        <end position="775"/>
    </location>
</feature>
<feature type="domain" description="Trimeric autotransporter adhesin YadA-like head" evidence="14">
    <location>
        <begin position="118"/>
        <end position="144"/>
    </location>
</feature>
<dbReference type="AlphaFoldDB" id="A0A4Y5Z4F3"/>
<evidence type="ECO:0000256" key="2">
    <source>
        <dbReference type="ARBA" id="ARBA00004442"/>
    </source>
</evidence>
<evidence type="ECO:0000256" key="5">
    <source>
        <dbReference type="ARBA" id="ARBA00022452"/>
    </source>
</evidence>
<keyword evidence="7 12" id="KW-0732">Signal</keyword>
<evidence type="ECO:0000259" key="14">
    <source>
        <dbReference type="Pfam" id="PF05658"/>
    </source>
</evidence>
<evidence type="ECO:0000256" key="10">
    <source>
        <dbReference type="ARBA" id="ARBA00023237"/>
    </source>
</evidence>
<proteinExistence type="inferred from homology"/>
<feature type="domain" description="Trimeric autotransporter adhesin YadA-like C-terminal membrane anchor" evidence="13">
    <location>
        <begin position="721"/>
        <end position="775"/>
    </location>
</feature>
<dbReference type="Pfam" id="PF03895">
    <property type="entry name" value="YadA_anchor"/>
    <property type="match status" value="1"/>
</dbReference>
<dbReference type="GO" id="GO:0009279">
    <property type="term" value="C:cell outer membrane"/>
    <property type="evidence" value="ECO:0007669"/>
    <property type="project" value="UniProtKB-SubCell"/>
</dbReference>
<evidence type="ECO:0000259" key="13">
    <source>
        <dbReference type="Pfam" id="PF03895"/>
    </source>
</evidence>
<protein>
    <recommendedName>
        <fullName evidence="18">Adhesin</fullName>
    </recommendedName>
</protein>
<feature type="region of interest" description="Disordered" evidence="11">
    <location>
        <begin position="505"/>
        <end position="546"/>
    </location>
</feature>
<evidence type="ECO:0000256" key="8">
    <source>
        <dbReference type="ARBA" id="ARBA00022927"/>
    </source>
</evidence>
<dbReference type="Pfam" id="PF05662">
    <property type="entry name" value="YadA_stalk"/>
    <property type="match status" value="2"/>
</dbReference>
<evidence type="ECO:0000256" key="1">
    <source>
        <dbReference type="ARBA" id="ARBA00004241"/>
    </source>
</evidence>
<keyword evidence="17" id="KW-1185">Reference proteome</keyword>
<evidence type="ECO:0000259" key="15">
    <source>
        <dbReference type="Pfam" id="PF05662"/>
    </source>
</evidence>
<dbReference type="GO" id="GO:0009986">
    <property type="term" value="C:cell surface"/>
    <property type="evidence" value="ECO:0007669"/>
    <property type="project" value="UniProtKB-SubCell"/>
</dbReference>
<dbReference type="InterPro" id="IPR011049">
    <property type="entry name" value="Serralysin-like_metalloprot_C"/>
</dbReference>
<evidence type="ECO:0000256" key="11">
    <source>
        <dbReference type="SAM" id="MobiDB-lite"/>
    </source>
</evidence>
<dbReference type="InterPro" id="IPR008640">
    <property type="entry name" value="Adhesin_Head_dom"/>
</dbReference>
<keyword evidence="10" id="KW-0998">Cell outer membrane</keyword>
<dbReference type="Pfam" id="PF05658">
    <property type="entry name" value="YadA_head"/>
    <property type="match status" value="11"/>
</dbReference>
<dbReference type="GO" id="GO:0015031">
    <property type="term" value="P:protein transport"/>
    <property type="evidence" value="ECO:0007669"/>
    <property type="project" value="UniProtKB-KW"/>
</dbReference>
<feature type="domain" description="Trimeric autotransporter adhesin YadA-like head" evidence="14">
    <location>
        <begin position="187"/>
        <end position="212"/>
    </location>
</feature>
<sequence>MNRISTSRVRPVLGARRTLVAAVVLALACGSVQAAAPLTTAPRLGPSQRVLSAADVTTSGYFASNGAGDGSDDAYADGYHSVAVGANALASSDDATAIGSGAVAFDTGSTAVGTGAIAQGAGSLALGQSANTAGDYASAIGFGASASGTNAMAMGTGATAGNAGTIAIGGVAVDSGGTPISDQVTTAAGNLAMAFGASAQAQGDEAVAIGALSGSYGFGSLSVGSEAAAMADNATAIGTAASATGESSTAIGGPSQIFPGLYDLTQATGFESTAIGAAAMALNDGATAIGGHSRAEGNASIAIGTYSYAQEANNTAIGYNAAATGVNSIAIGGDDRSSTWAYGTNSVAIGDLAMAKGDESVALGHFASVGFDGANSVALGMNSATDEVGVVTVGSDGTMTNRYGEKIPAFTRRITNVGAGVGATDAVNVGQLEAAIGQVSVGDSAVNAAFASAFGGGAQMGLTGFVPPAYAIQGTSYSNAGDAFAAVDGVLDSALRGIADIRNQMGSLPGGGSPGSGPQVPSGSGNGLAVGDNSMATDPRDTAVGHHATIGADGSVAVGSNATVSAAATNAVAVGADTSVTAASATAIGQGASATAQNSVALGAGSVADQANTVSVGAAGNQRRVVNVAAGTAPTDAANVSQVDQALATAKSYADTGDQQTLARANAYTDSKITNGVSRADFDTFRSHVDDQFHQVNQRLDRVGAMGTALSQMSMNTSGLSGENRVGVGAGNYGGQSAVAVGYQRAFHQNRASVSIGASSSGSESTVGVGAGISW</sequence>
<evidence type="ECO:0000313" key="17">
    <source>
        <dbReference type="Proteomes" id="UP000316093"/>
    </source>
</evidence>
<organism evidence="16 17">
    <name type="scientific">Luteibacter pinisoli</name>
    <dbReference type="NCBI Taxonomy" id="2589080"/>
    <lineage>
        <taxon>Bacteria</taxon>
        <taxon>Pseudomonadati</taxon>
        <taxon>Pseudomonadota</taxon>
        <taxon>Gammaproteobacteria</taxon>
        <taxon>Lysobacterales</taxon>
        <taxon>Rhodanobacteraceae</taxon>
        <taxon>Luteibacter</taxon>
    </lineage>
</organism>
<dbReference type="SUPFAM" id="SSF54523">
    <property type="entry name" value="Pili subunits"/>
    <property type="match status" value="1"/>
</dbReference>
<feature type="domain" description="Trimeric autotransporter adhesin YadA-like head" evidence="14">
    <location>
        <begin position="146"/>
        <end position="170"/>
    </location>
</feature>
<evidence type="ECO:0000313" key="16">
    <source>
        <dbReference type="EMBL" id="QDE40057.1"/>
    </source>
</evidence>
<dbReference type="CDD" id="cd12820">
    <property type="entry name" value="LbR_YadA-like"/>
    <property type="match status" value="2"/>
</dbReference>
<evidence type="ECO:0000256" key="9">
    <source>
        <dbReference type="ARBA" id="ARBA00023136"/>
    </source>
</evidence>
<accession>A0A4Y5Z4F3</accession>
<dbReference type="Proteomes" id="UP000316093">
    <property type="component" value="Chromosome"/>
</dbReference>
<evidence type="ECO:0000256" key="4">
    <source>
        <dbReference type="ARBA" id="ARBA00022448"/>
    </source>
</evidence>
<evidence type="ECO:0000256" key="7">
    <source>
        <dbReference type="ARBA" id="ARBA00022729"/>
    </source>
</evidence>
<dbReference type="InterPro" id="IPR005594">
    <property type="entry name" value="YadA_C"/>
</dbReference>
<gene>
    <name evidence="16" type="ORF">FIV34_12940</name>
</gene>
<comment type="similarity">
    <text evidence="3">Belongs to the autotransporter-2 (AT-2) (TC 1.B.40) family.</text>
</comment>
<dbReference type="Gene3D" id="2.150.10.10">
    <property type="entry name" value="Serralysin-like metalloprotease, C-terminal"/>
    <property type="match status" value="4"/>
</dbReference>
<feature type="signal peptide" evidence="12">
    <location>
        <begin position="1"/>
        <end position="34"/>
    </location>
</feature>